<reference evidence="6 7" key="1">
    <citation type="journal article" date="2015" name="Nature">
        <title>rRNA introns, odd ribosomes, and small enigmatic genomes across a large radiation of phyla.</title>
        <authorList>
            <person name="Brown C.T."/>
            <person name="Hug L.A."/>
            <person name="Thomas B.C."/>
            <person name="Sharon I."/>
            <person name="Castelle C.J."/>
            <person name="Singh A."/>
            <person name="Wilkins M.J."/>
            <person name="Williams K.H."/>
            <person name="Banfield J.F."/>
        </authorList>
    </citation>
    <scope>NUCLEOTIDE SEQUENCE [LARGE SCALE GENOMIC DNA]</scope>
</reference>
<dbReference type="AlphaFoldDB" id="A0A0G0JRP3"/>
<organism evidence="6 7">
    <name type="scientific">Candidatus Falkowbacteria bacterium GW2011_GWE1_38_31</name>
    <dbReference type="NCBI Taxonomy" id="1618638"/>
    <lineage>
        <taxon>Bacteria</taxon>
        <taxon>Candidatus Falkowiibacteriota</taxon>
    </lineage>
</organism>
<evidence type="ECO:0000259" key="5">
    <source>
        <dbReference type="Pfam" id="PF22435"/>
    </source>
</evidence>
<dbReference type="InterPro" id="IPR029064">
    <property type="entry name" value="Ribosomal_eL30-like_sf"/>
</dbReference>
<evidence type="ECO:0000313" key="6">
    <source>
        <dbReference type="EMBL" id="KKQ69412.1"/>
    </source>
</evidence>
<dbReference type="SUPFAM" id="SSF75217">
    <property type="entry name" value="alpha/beta knot"/>
    <property type="match status" value="1"/>
</dbReference>
<comment type="caution">
    <text evidence="6">The sequence shown here is derived from an EMBL/GenBank/DDBJ whole genome shotgun (WGS) entry which is preliminary data.</text>
</comment>
<dbReference type="InterPro" id="IPR001537">
    <property type="entry name" value="SpoU_MeTrfase"/>
</dbReference>
<dbReference type="Pfam" id="PF22435">
    <property type="entry name" value="MRM3-like_sub_bind"/>
    <property type="match status" value="1"/>
</dbReference>
<feature type="domain" description="MRM3-like substrate binding" evidence="5">
    <location>
        <begin position="11"/>
        <end position="101"/>
    </location>
</feature>
<accession>A0A0G0JRP3</accession>
<dbReference type="GO" id="GO:0008173">
    <property type="term" value="F:RNA methyltransferase activity"/>
    <property type="evidence" value="ECO:0007669"/>
    <property type="project" value="InterPro"/>
</dbReference>
<evidence type="ECO:0000313" key="7">
    <source>
        <dbReference type="Proteomes" id="UP000034022"/>
    </source>
</evidence>
<dbReference type="InterPro" id="IPR029026">
    <property type="entry name" value="tRNA_m1G_MTases_N"/>
</dbReference>
<comment type="similarity">
    <text evidence="1">Belongs to the class IV-like SAM-binding methyltransferase superfamily. RNA methyltransferase TrmH family.</text>
</comment>
<sequence>MDIKKISSSENEQIRLLKKLGQKKYRDEYGKFVVENYAIIHDALIGGFDCESLFVTDVFVKKQDEKTAFLFAKAKTAEKYVIDDRLNKKFSELDCPSGVAAICKKNKNKIDLKLPAVYLNGISDPGNVGTIMRTALAFGFRNIIVDSGCADIYNPKTISAAKDSVFKLNIIEDTNGDWLLKNRDNYCLVSANSNKGKELKDFSTKKKICLILGSESHGISKDVLDIVDENIKINISSEIESLNVASAAAILLHNFSTL</sequence>
<proteinExistence type="inferred from homology"/>
<evidence type="ECO:0000259" key="4">
    <source>
        <dbReference type="Pfam" id="PF00588"/>
    </source>
</evidence>
<keyword evidence="3 6" id="KW-0808">Transferase</keyword>
<dbReference type="GO" id="GO:0006396">
    <property type="term" value="P:RNA processing"/>
    <property type="evidence" value="ECO:0007669"/>
    <property type="project" value="InterPro"/>
</dbReference>
<evidence type="ECO:0000256" key="3">
    <source>
        <dbReference type="ARBA" id="ARBA00022679"/>
    </source>
</evidence>
<dbReference type="Gene3D" id="3.30.1330.30">
    <property type="match status" value="1"/>
</dbReference>
<dbReference type="CDD" id="cd18095">
    <property type="entry name" value="SpoU-like_rRNA-MTase"/>
    <property type="match status" value="1"/>
</dbReference>
<dbReference type="SUPFAM" id="SSF55315">
    <property type="entry name" value="L30e-like"/>
    <property type="match status" value="1"/>
</dbReference>
<gene>
    <name evidence="6" type="ORF">US91_C0014G0003</name>
</gene>
<dbReference type="Proteomes" id="UP000034022">
    <property type="component" value="Unassembled WGS sequence"/>
</dbReference>
<protein>
    <submittedName>
        <fullName evidence="6">RNA methyltransferase, TrmH family</fullName>
    </submittedName>
</protein>
<dbReference type="GO" id="GO:0003723">
    <property type="term" value="F:RNA binding"/>
    <property type="evidence" value="ECO:0007669"/>
    <property type="project" value="InterPro"/>
</dbReference>
<dbReference type="EMBL" id="LBUU01000014">
    <property type="protein sequence ID" value="KKQ69412.1"/>
    <property type="molecule type" value="Genomic_DNA"/>
</dbReference>
<evidence type="ECO:0000256" key="2">
    <source>
        <dbReference type="ARBA" id="ARBA00022603"/>
    </source>
</evidence>
<dbReference type="InterPro" id="IPR051259">
    <property type="entry name" value="rRNA_Methyltransferase"/>
</dbReference>
<evidence type="ECO:0000256" key="1">
    <source>
        <dbReference type="ARBA" id="ARBA00007228"/>
    </source>
</evidence>
<name>A0A0G0JRP3_9BACT</name>
<dbReference type="Gene3D" id="3.40.1280.10">
    <property type="match status" value="1"/>
</dbReference>
<feature type="domain" description="tRNA/rRNA methyltransferase SpoU type" evidence="4">
    <location>
        <begin position="117"/>
        <end position="253"/>
    </location>
</feature>
<dbReference type="PANTHER" id="PTHR43191:SF2">
    <property type="entry name" value="RRNA METHYLTRANSFERASE 3, MITOCHONDRIAL"/>
    <property type="match status" value="1"/>
</dbReference>
<dbReference type="InterPro" id="IPR029028">
    <property type="entry name" value="Alpha/beta_knot_MTases"/>
</dbReference>
<dbReference type="InterPro" id="IPR053888">
    <property type="entry name" value="MRM3-like_sub_bind"/>
</dbReference>
<dbReference type="PANTHER" id="PTHR43191">
    <property type="entry name" value="RRNA METHYLTRANSFERASE 3"/>
    <property type="match status" value="1"/>
</dbReference>
<dbReference type="GO" id="GO:0032259">
    <property type="term" value="P:methylation"/>
    <property type="evidence" value="ECO:0007669"/>
    <property type="project" value="UniProtKB-KW"/>
</dbReference>
<keyword evidence="2 6" id="KW-0489">Methyltransferase</keyword>
<dbReference type="Pfam" id="PF00588">
    <property type="entry name" value="SpoU_methylase"/>
    <property type="match status" value="1"/>
</dbReference>